<dbReference type="EMBL" id="JAYRBN010000032">
    <property type="protein sequence ID" value="KAL2748294.1"/>
    <property type="molecule type" value="Genomic_DNA"/>
</dbReference>
<proteinExistence type="predicted"/>
<dbReference type="Gene3D" id="3.90.180.10">
    <property type="entry name" value="Medium-chain alcohol dehydrogenases, catalytic domain"/>
    <property type="match status" value="1"/>
</dbReference>
<evidence type="ECO:0000313" key="1">
    <source>
        <dbReference type="EMBL" id="KAL2748294.1"/>
    </source>
</evidence>
<keyword evidence="2" id="KW-1185">Reference proteome</keyword>
<organism evidence="1 2">
    <name type="scientific">Vespula maculifrons</name>
    <name type="common">Eastern yellow jacket</name>
    <name type="synonym">Wasp</name>
    <dbReference type="NCBI Taxonomy" id="7453"/>
    <lineage>
        <taxon>Eukaryota</taxon>
        <taxon>Metazoa</taxon>
        <taxon>Ecdysozoa</taxon>
        <taxon>Arthropoda</taxon>
        <taxon>Hexapoda</taxon>
        <taxon>Insecta</taxon>
        <taxon>Pterygota</taxon>
        <taxon>Neoptera</taxon>
        <taxon>Endopterygota</taxon>
        <taxon>Hymenoptera</taxon>
        <taxon>Apocrita</taxon>
        <taxon>Aculeata</taxon>
        <taxon>Vespoidea</taxon>
        <taxon>Vespidae</taxon>
        <taxon>Vespinae</taxon>
        <taxon>Vespula</taxon>
    </lineage>
</organism>
<evidence type="ECO:0000313" key="2">
    <source>
        <dbReference type="Proteomes" id="UP001607303"/>
    </source>
</evidence>
<protein>
    <submittedName>
        <fullName evidence="1">Fatty acid synthase-like</fullName>
    </submittedName>
</protein>
<dbReference type="AlphaFoldDB" id="A0ABD2CU50"/>
<name>A0ABD2CU50_VESMC</name>
<reference evidence="1 2" key="1">
    <citation type="journal article" date="2024" name="Ann. Entomol. Soc. Am.">
        <title>Genomic analyses of the southern and eastern yellowjacket wasps (Hymenoptera: Vespidae) reveal evolutionary signatures of social life.</title>
        <authorList>
            <person name="Catto M.A."/>
            <person name="Caine P.B."/>
            <person name="Orr S.E."/>
            <person name="Hunt B.G."/>
            <person name="Goodisman M.A.D."/>
        </authorList>
    </citation>
    <scope>NUCLEOTIDE SEQUENCE [LARGE SCALE GENOMIC DNA]</scope>
    <source>
        <strain evidence="1">232</strain>
        <tissue evidence="1">Head and thorax</tissue>
    </source>
</reference>
<accession>A0ABD2CU50</accession>
<gene>
    <name evidence="1" type="ORF">V1477_003579</name>
</gene>
<comment type="caution">
    <text evidence="1">The sequence shown here is derived from an EMBL/GenBank/DDBJ whole genome shotgun (WGS) entry which is preliminary data.</text>
</comment>
<dbReference type="Proteomes" id="UP001607303">
    <property type="component" value="Unassembled WGS sequence"/>
</dbReference>
<sequence>MVDIPENMNSLKEHSLNYSIFMKGIKFHDVILDEIMNTNNEVKNEIYLIFYKLIKENAIKSIIRTKYLVVAALRFMRAGNFMGKIR</sequence>